<comment type="caution">
    <text evidence="1">The sequence shown here is derived from an EMBL/GenBank/DDBJ whole genome shotgun (WGS) entry which is preliminary data.</text>
</comment>
<dbReference type="AlphaFoldDB" id="A0A087EES9"/>
<dbReference type="EMBL" id="JGZU01000008">
    <property type="protein sequence ID" value="KFJ06280.1"/>
    <property type="molecule type" value="Genomic_DNA"/>
</dbReference>
<dbReference type="Proteomes" id="UP000029080">
    <property type="component" value="Unassembled WGS sequence"/>
</dbReference>
<name>A0A087EES9_9BIFI</name>
<keyword evidence="2" id="KW-1185">Reference proteome</keyword>
<accession>A0A087EES9</accession>
<dbReference type="STRING" id="356829.BITS_1616"/>
<evidence type="ECO:0000313" key="1">
    <source>
        <dbReference type="EMBL" id="KFJ06280.1"/>
    </source>
</evidence>
<protein>
    <submittedName>
        <fullName evidence="1">Uncharacterized protein</fullName>
    </submittedName>
</protein>
<gene>
    <name evidence="1" type="ORF">BITS_1616</name>
</gene>
<evidence type="ECO:0000313" key="2">
    <source>
        <dbReference type="Proteomes" id="UP000029080"/>
    </source>
</evidence>
<proteinExistence type="predicted"/>
<sequence length="125" mass="14514">MVDEDLGGDEDLFTRYPRISYCLAHGFFIAIRLRGIDKTVSCAQCLCNCLFGGIGILNLEYTESDHWHLDTVIKCYEFHCCSFRYLVISRLDPQRCPVHYPQRKVVFILRMLLIALAKSTIFKDE</sequence>
<reference evidence="1 2" key="1">
    <citation type="submission" date="2014-03" db="EMBL/GenBank/DDBJ databases">
        <title>Genomics of Bifidobacteria.</title>
        <authorList>
            <person name="Ventura M."/>
            <person name="Milani C."/>
            <person name="Lugli G.A."/>
        </authorList>
    </citation>
    <scope>NUCLEOTIDE SEQUENCE [LARGE SCALE GENOMIC DNA]</scope>
    <source>
        <strain evidence="1 2">JCM 13495</strain>
    </source>
</reference>
<organism evidence="1 2">
    <name type="scientific">Bifidobacterium tsurumiense</name>
    <dbReference type="NCBI Taxonomy" id="356829"/>
    <lineage>
        <taxon>Bacteria</taxon>
        <taxon>Bacillati</taxon>
        <taxon>Actinomycetota</taxon>
        <taxon>Actinomycetes</taxon>
        <taxon>Bifidobacteriales</taxon>
        <taxon>Bifidobacteriaceae</taxon>
        <taxon>Bifidobacterium</taxon>
    </lineage>
</organism>